<evidence type="ECO:0000259" key="6">
    <source>
        <dbReference type="Pfam" id="PF04042"/>
    </source>
</evidence>
<feature type="domain" description="DNA polymerase alpha subunit B N-terminal" evidence="7">
    <location>
        <begin position="9"/>
        <end position="77"/>
    </location>
</feature>
<dbReference type="AlphaFoldDB" id="A0AAV5T959"/>
<keyword evidence="5" id="KW-0539">Nucleus</keyword>
<dbReference type="Pfam" id="PF08418">
    <property type="entry name" value="Pol_alpha_B_N"/>
    <property type="match status" value="1"/>
</dbReference>
<accession>A0AAV5T959</accession>
<gene>
    <name evidence="8" type="ORF">PENTCL1PPCAC_10351</name>
</gene>
<dbReference type="GO" id="GO:0006270">
    <property type="term" value="P:DNA replication initiation"/>
    <property type="evidence" value="ECO:0007669"/>
    <property type="project" value="TreeGrafter"/>
</dbReference>
<keyword evidence="4" id="KW-0235">DNA replication</keyword>
<dbReference type="InterPro" id="IPR007185">
    <property type="entry name" value="DNA_pol_a/d/e_bsu"/>
</dbReference>
<dbReference type="Gene3D" id="1.10.8.530">
    <property type="entry name" value="DNA polymerase alpha-primase, subunit B, N-terminal domain"/>
    <property type="match status" value="1"/>
</dbReference>
<dbReference type="GO" id="GO:0005658">
    <property type="term" value="C:alpha DNA polymerase:primase complex"/>
    <property type="evidence" value="ECO:0007669"/>
    <property type="project" value="TreeGrafter"/>
</dbReference>
<keyword evidence="9" id="KW-1185">Reference proteome</keyword>
<reference evidence="8" key="1">
    <citation type="submission" date="2023-10" db="EMBL/GenBank/DDBJ databases">
        <title>Genome assembly of Pristionchus species.</title>
        <authorList>
            <person name="Yoshida K."/>
            <person name="Sommer R.J."/>
        </authorList>
    </citation>
    <scope>NUCLEOTIDE SEQUENCE</scope>
    <source>
        <strain evidence="8">RS0144</strain>
    </source>
</reference>
<dbReference type="InterPro" id="IPR016722">
    <property type="entry name" value="DNA_pol_alpha_bsu"/>
</dbReference>
<evidence type="ECO:0000313" key="8">
    <source>
        <dbReference type="EMBL" id="GMS88176.1"/>
    </source>
</evidence>
<dbReference type="Gene3D" id="3.60.21.60">
    <property type="match status" value="1"/>
</dbReference>
<name>A0AAV5T959_9BILA</name>
<evidence type="ECO:0000313" key="9">
    <source>
        <dbReference type="Proteomes" id="UP001432027"/>
    </source>
</evidence>
<dbReference type="EMBL" id="BTSX01000003">
    <property type="protein sequence ID" value="GMS88176.1"/>
    <property type="molecule type" value="Genomic_DNA"/>
</dbReference>
<dbReference type="PANTHER" id="PTHR23061">
    <property type="entry name" value="DNA POLYMERASE 2 ALPHA 70 KDA SUBUNIT"/>
    <property type="match status" value="1"/>
</dbReference>
<evidence type="ECO:0000256" key="2">
    <source>
        <dbReference type="ARBA" id="ARBA00007299"/>
    </source>
</evidence>
<proteinExistence type="inferred from homology"/>
<dbReference type="InterPro" id="IPR013627">
    <property type="entry name" value="Pol_alpha_B_N"/>
</dbReference>
<comment type="caution">
    <text evidence="8">The sequence shown here is derived from an EMBL/GenBank/DDBJ whole genome shotgun (WGS) entry which is preliminary data.</text>
</comment>
<dbReference type="InterPro" id="IPR043034">
    <property type="entry name" value="DNA_pol_alpha_B_N_sf"/>
</dbReference>
<evidence type="ECO:0000259" key="7">
    <source>
        <dbReference type="Pfam" id="PF08418"/>
    </source>
</evidence>
<evidence type="ECO:0000256" key="5">
    <source>
        <dbReference type="ARBA" id="ARBA00023242"/>
    </source>
</evidence>
<feature type="domain" description="DNA polymerase alpha/delta/epsilon subunit B" evidence="6">
    <location>
        <begin position="327"/>
        <end position="532"/>
    </location>
</feature>
<sequence>MPLGGFTVDQLEEDLSDFNCKFDGDQEFVDKMNSLSTLLRLEADDLINETMAYATNLKREDLDVAFLDAFEAHYMKKKKVPASVSKSRAVLADLKPTTAGTPRRITKLDVSAMEMDDDPAEITMPMFDCANAPPHVTEFTMIASASGPGWFVNRTDSGKVVASHGGDTTRERKEGNNSPFNISVKQLAAAAKQSYGEPKAAVALDGMNARLEAYGEDVRAANASVMGDAPFTSLIRDGESEVFIIGFVGAFDGRDVSTIELERDEAQGAESVTVDVMALDERCFFPGQMAVFSGVNRTGSLFEASARLTAGKQPAAVVRTCDEDAVVWVAAGPFTPSTTAAYEPLAEIVQLARTRQPDVLVLIGPLVDRQSRFLVSKECTESDDDLTAGLLRRLAAKMKGSSTRVLFMPSSSREAAVVPVFPGATLREQWKEGVVEIISDPTTLVVGGAEIAITASDIVTHLSRAESHTSSNKENTDRMTRVAGHMLEQRCLYPLYPPSLAADIEGIHKACNLNGKQPHVIVAPALLAPFVKTAYGSVIANPGSTCKGASLGTLMKLRIGLSEIPEEGSSNLEKYTHVSISKI</sequence>
<comment type="similarity">
    <text evidence="2">Belongs to the DNA polymerase alpha subunit B family.</text>
</comment>
<evidence type="ECO:0000256" key="4">
    <source>
        <dbReference type="ARBA" id="ARBA00022705"/>
    </source>
</evidence>
<dbReference type="Pfam" id="PF04042">
    <property type="entry name" value="DNA_pol_E_B"/>
    <property type="match status" value="1"/>
</dbReference>
<comment type="subcellular location">
    <subcellularLocation>
        <location evidence="1">Nucleus</location>
    </subcellularLocation>
</comment>
<organism evidence="8 9">
    <name type="scientific">Pristionchus entomophagus</name>
    <dbReference type="NCBI Taxonomy" id="358040"/>
    <lineage>
        <taxon>Eukaryota</taxon>
        <taxon>Metazoa</taxon>
        <taxon>Ecdysozoa</taxon>
        <taxon>Nematoda</taxon>
        <taxon>Chromadorea</taxon>
        <taxon>Rhabditida</taxon>
        <taxon>Rhabditina</taxon>
        <taxon>Diplogasteromorpha</taxon>
        <taxon>Diplogasteroidea</taxon>
        <taxon>Neodiplogasteridae</taxon>
        <taxon>Pristionchus</taxon>
    </lineage>
</organism>
<dbReference type="Proteomes" id="UP001432027">
    <property type="component" value="Unassembled WGS sequence"/>
</dbReference>
<dbReference type="PANTHER" id="PTHR23061:SF12">
    <property type="entry name" value="DNA POLYMERASE ALPHA SUBUNIT B"/>
    <property type="match status" value="1"/>
</dbReference>
<evidence type="ECO:0000256" key="1">
    <source>
        <dbReference type="ARBA" id="ARBA00004123"/>
    </source>
</evidence>
<dbReference type="GO" id="GO:0003677">
    <property type="term" value="F:DNA binding"/>
    <property type="evidence" value="ECO:0007669"/>
    <property type="project" value="InterPro"/>
</dbReference>
<evidence type="ECO:0000256" key="3">
    <source>
        <dbReference type="ARBA" id="ARBA00018596"/>
    </source>
</evidence>
<protein>
    <recommendedName>
        <fullName evidence="3">DNA polymerase alpha subunit B</fullName>
    </recommendedName>
</protein>